<feature type="compositionally biased region" description="Low complexity" evidence="1">
    <location>
        <begin position="235"/>
        <end position="255"/>
    </location>
</feature>
<feature type="compositionally biased region" description="Polar residues" evidence="1">
    <location>
        <begin position="522"/>
        <end position="535"/>
    </location>
</feature>
<feature type="compositionally biased region" description="Polar residues" evidence="1">
    <location>
        <begin position="109"/>
        <end position="120"/>
    </location>
</feature>
<feature type="compositionally biased region" description="Polar residues" evidence="1">
    <location>
        <begin position="673"/>
        <end position="686"/>
    </location>
</feature>
<organism evidence="2 3">
    <name type="scientific">Meira miltonrushii</name>
    <dbReference type="NCBI Taxonomy" id="1280837"/>
    <lineage>
        <taxon>Eukaryota</taxon>
        <taxon>Fungi</taxon>
        <taxon>Dikarya</taxon>
        <taxon>Basidiomycota</taxon>
        <taxon>Ustilaginomycotina</taxon>
        <taxon>Exobasidiomycetes</taxon>
        <taxon>Exobasidiales</taxon>
        <taxon>Brachybasidiaceae</taxon>
        <taxon>Meira</taxon>
    </lineage>
</organism>
<feature type="compositionally biased region" description="Basic and acidic residues" evidence="1">
    <location>
        <begin position="284"/>
        <end position="293"/>
    </location>
</feature>
<feature type="compositionally biased region" description="Low complexity" evidence="1">
    <location>
        <begin position="159"/>
        <end position="173"/>
    </location>
</feature>
<gene>
    <name evidence="2" type="ORF">FA14DRAFT_158648</name>
</gene>
<dbReference type="InParanoid" id="A0A316V2P9"/>
<feature type="compositionally biased region" description="Polar residues" evidence="1">
    <location>
        <begin position="600"/>
        <end position="612"/>
    </location>
</feature>
<sequence>MTDVPPSSSLTDEEIEAFLATRPLRDRQDASTEDDNTDLMELLMNNNWSLPNHLTSIRDGTDQQQNYDHQRNQQGTTTYSNQNTPSAFAAQFMPGTPEQGILLRALAEQQQEGRNTQSGTERNDELLSIRISPRIATRSTNPNVAQLSHQTYQDRDPTGTLSASTSFSSSQDDGASRTLSDGTPGTAGGKSEIPPSLSAELAGLGLDVDNFYKSTMMQPNRSNDEYEEDVFMDTADSSMQRTSSSSSASTTKRTTGIGDQSLFSQNTTTSSGLDDSVYSTNEVDNSRWIHGRDTPPVSPSPPGSRDSLSIADRYAAIGKSRDVQMTTTTSDMGPSYGFLQPSTKQYPGSRLSIGGMEYPQTWPRTFSTGSGAAGTMSSSTDSSTQNTPSLSSSTGFIGPERMRNNARSPIQHSRSDNPIYSAGRSPQLRLARSPSTSSSISQQKEGTAASTIAAASAAIGSSSSRRNRPSSRLLTMPEAANLSVESLRSDYTPSLTSRMRSGSSIGTGGESSGRGKERNKRWSTSFISPTSSFDQPINRRRAGRSGESDQYEEVSNALETLRTFLRQRDGNNAKQTIIPSRRSSTSQFSNLTAMSNEALQSAQQGLGTSSPIQKVLRHPPAGPLPPRGSLYDRNEAAALHAHELASRSSSHSLSPATSINLSPPANDPRSHIRTNTNSPMSSNFQRQQHRHNRSTSSASIDRIAALEDLADRVRRMREEDRSLQVSMQENDHFGHRQ</sequence>
<feature type="compositionally biased region" description="Polar residues" evidence="1">
    <location>
        <begin position="137"/>
        <end position="151"/>
    </location>
</feature>
<feature type="compositionally biased region" description="Polar residues" evidence="1">
    <location>
        <begin position="405"/>
        <end position="418"/>
    </location>
</feature>
<keyword evidence="3" id="KW-1185">Reference proteome</keyword>
<feature type="region of interest" description="Disordered" evidence="1">
    <location>
        <begin position="485"/>
        <end position="554"/>
    </location>
</feature>
<feature type="compositionally biased region" description="Low complexity" evidence="1">
    <location>
        <begin position="433"/>
        <end position="448"/>
    </location>
</feature>
<accession>A0A316V2P9</accession>
<proteinExistence type="predicted"/>
<dbReference type="Proteomes" id="UP000245771">
    <property type="component" value="Unassembled WGS sequence"/>
</dbReference>
<feature type="region of interest" description="Disordered" evidence="1">
    <location>
        <begin position="362"/>
        <end position="448"/>
    </location>
</feature>
<feature type="region of interest" description="Disordered" evidence="1">
    <location>
        <begin position="235"/>
        <end position="308"/>
    </location>
</feature>
<reference evidence="2 3" key="1">
    <citation type="journal article" date="2018" name="Mol. Biol. Evol.">
        <title>Broad Genomic Sampling Reveals a Smut Pathogenic Ancestry of the Fungal Clade Ustilaginomycotina.</title>
        <authorList>
            <person name="Kijpornyongpan T."/>
            <person name="Mondo S.J."/>
            <person name="Barry K."/>
            <person name="Sandor L."/>
            <person name="Lee J."/>
            <person name="Lipzen A."/>
            <person name="Pangilinan J."/>
            <person name="LaButti K."/>
            <person name="Hainaut M."/>
            <person name="Henrissat B."/>
            <person name="Grigoriev I.V."/>
            <person name="Spatafora J.W."/>
            <person name="Aime M.C."/>
        </authorList>
    </citation>
    <scope>NUCLEOTIDE SEQUENCE [LARGE SCALE GENOMIC DNA]</scope>
    <source>
        <strain evidence="2 3">MCA 3882</strain>
    </source>
</reference>
<dbReference type="AlphaFoldDB" id="A0A316V2P9"/>
<feature type="compositionally biased region" description="Basic and acidic residues" evidence="1">
    <location>
        <begin position="630"/>
        <end position="645"/>
    </location>
</feature>
<feature type="region of interest" description="Disordered" evidence="1">
    <location>
        <begin position="600"/>
        <end position="703"/>
    </location>
</feature>
<dbReference type="OrthoDB" id="10511424at2759"/>
<feature type="region of interest" description="Disordered" evidence="1">
    <location>
        <begin position="717"/>
        <end position="737"/>
    </location>
</feature>
<dbReference type="RefSeq" id="XP_025352139.1">
    <property type="nucleotide sequence ID" value="XM_025497984.1"/>
</dbReference>
<name>A0A316V2P9_9BASI</name>
<evidence type="ECO:0000313" key="2">
    <source>
        <dbReference type="EMBL" id="PWN31837.1"/>
    </source>
</evidence>
<feature type="compositionally biased region" description="Polar residues" evidence="1">
    <location>
        <begin position="257"/>
        <end position="283"/>
    </location>
</feature>
<protein>
    <submittedName>
        <fullName evidence="2">Uncharacterized protein</fullName>
    </submittedName>
</protein>
<feature type="compositionally biased region" description="Polar residues" evidence="1">
    <location>
        <begin position="485"/>
        <end position="500"/>
    </location>
</feature>
<feature type="region of interest" description="Disordered" evidence="1">
    <location>
        <begin position="54"/>
        <end position="83"/>
    </location>
</feature>
<dbReference type="EMBL" id="KZ819607">
    <property type="protein sequence ID" value="PWN31837.1"/>
    <property type="molecule type" value="Genomic_DNA"/>
</dbReference>
<feature type="region of interest" description="Disordered" evidence="1">
    <location>
        <begin position="109"/>
        <end position="197"/>
    </location>
</feature>
<feature type="compositionally biased region" description="Low complexity" evidence="1">
    <location>
        <begin position="365"/>
        <end position="394"/>
    </location>
</feature>
<dbReference type="GeneID" id="37019765"/>
<evidence type="ECO:0000256" key="1">
    <source>
        <dbReference type="SAM" id="MobiDB-lite"/>
    </source>
</evidence>
<feature type="compositionally biased region" description="Low complexity" evidence="1">
    <location>
        <begin position="646"/>
        <end position="656"/>
    </location>
</feature>
<evidence type="ECO:0000313" key="3">
    <source>
        <dbReference type="Proteomes" id="UP000245771"/>
    </source>
</evidence>